<evidence type="ECO:0000313" key="2">
    <source>
        <dbReference type="EMBL" id="GAI88530.1"/>
    </source>
</evidence>
<organism evidence="2">
    <name type="scientific">marine sediment metagenome</name>
    <dbReference type="NCBI Taxonomy" id="412755"/>
    <lineage>
        <taxon>unclassified sequences</taxon>
        <taxon>metagenomes</taxon>
        <taxon>ecological metagenomes</taxon>
    </lineage>
</organism>
<accession>X1TLV1</accession>
<keyword evidence="1" id="KW-1133">Transmembrane helix</keyword>
<comment type="caution">
    <text evidence="2">The sequence shown here is derived from an EMBL/GenBank/DDBJ whole genome shotgun (WGS) entry which is preliminary data.</text>
</comment>
<keyword evidence="1" id="KW-0812">Transmembrane</keyword>
<dbReference type="AlphaFoldDB" id="X1TLV1"/>
<gene>
    <name evidence="2" type="ORF">S12H4_35950</name>
</gene>
<dbReference type="EMBL" id="BARW01021400">
    <property type="protein sequence ID" value="GAI88530.1"/>
    <property type="molecule type" value="Genomic_DNA"/>
</dbReference>
<proteinExistence type="predicted"/>
<keyword evidence="1" id="KW-0472">Membrane</keyword>
<name>X1TLV1_9ZZZZ</name>
<feature type="transmembrane region" description="Helical" evidence="1">
    <location>
        <begin position="6"/>
        <end position="28"/>
    </location>
</feature>
<protein>
    <submittedName>
        <fullName evidence="2">Uncharacterized protein</fullName>
    </submittedName>
</protein>
<evidence type="ECO:0000256" key="1">
    <source>
        <dbReference type="SAM" id="Phobius"/>
    </source>
</evidence>
<sequence>MLKEIFIMILDLTGIISLILVIIFWYFIWPKFTKKVDLLSNIILNPEKETLRKELIEQFEETAKLNLEICDDFKYVDGEILE</sequence>
<reference evidence="2" key="1">
    <citation type="journal article" date="2014" name="Front. Microbiol.">
        <title>High frequency of phylogenetically diverse reductive dehalogenase-homologous genes in deep subseafloor sedimentary metagenomes.</title>
        <authorList>
            <person name="Kawai M."/>
            <person name="Futagami T."/>
            <person name="Toyoda A."/>
            <person name="Takaki Y."/>
            <person name="Nishi S."/>
            <person name="Hori S."/>
            <person name="Arai W."/>
            <person name="Tsubouchi T."/>
            <person name="Morono Y."/>
            <person name="Uchiyama I."/>
            <person name="Ito T."/>
            <person name="Fujiyama A."/>
            <person name="Inagaki F."/>
            <person name="Takami H."/>
        </authorList>
    </citation>
    <scope>NUCLEOTIDE SEQUENCE</scope>
    <source>
        <strain evidence="2">Expedition CK06-06</strain>
    </source>
</reference>